<organism evidence="4 5">
    <name type="scientific">Pedobacter cryoconitis</name>
    <dbReference type="NCBI Taxonomy" id="188932"/>
    <lineage>
        <taxon>Bacteria</taxon>
        <taxon>Pseudomonadati</taxon>
        <taxon>Bacteroidota</taxon>
        <taxon>Sphingobacteriia</taxon>
        <taxon>Sphingobacteriales</taxon>
        <taxon>Sphingobacteriaceae</taxon>
        <taxon>Pedobacter</taxon>
    </lineage>
</organism>
<dbReference type="PANTHER" id="PTHR13693">
    <property type="entry name" value="CLASS II AMINOTRANSFERASE/8-AMINO-7-OXONONANOATE SYNTHASE"/>
    <property type="match status" value="1"/>
</dbReference>
<dbReference type="InterPro" id="IPR015421">
    <property type="entry name" value="PyrdxlP-dep_Trfase_major"/>
</dbReference>
<sequence length="422" mass="46603">MKMDFTTATFKNFENIEGHDMYDRAAVFGDFLQYMKDNGHMNYRLQNFSGCGPEMRVKTSIHEDGFDYVSFVSNDYLGFTQHPKVKAAAIQGISDFGTGAGASPLIGGHFSYHEILEEKIAAFFKRSKDSSVIYTTGYTANSATLMSLLQKEDLAIVDMAVHSSIYEGCILTNTKTFLHNHMESLERILKAARSQYRTKLVIVDGVYSQDGDLAPLREIIGLARQYGAYVMVDDAHGIGVLGATGRGALEQHDLLQEVDIISGTFSKTFANIGGYVIANPDLINFLKFQSRQQIFSATSTPAAAGIIKAIELIDEEPHWQLKLWENINYFKKGLQDIGIDTGTTASAIVPVKIGDPHKTGDAGKLLLKAGIYTNPILYPAVAKKDARIRMSLMATHTREQLDKALNAFEFVNQKLDIVGQSV</sequence>
<name>A0A127V7L0_9SPHI</name>
<dbReference type="PATRIC" id="fig|188932.3.peg.421"/>
<comment type="cofactor">
    <cofactor evidence="1">
        <name>pyridoxal 5'-phosphate</name>
        <dbReference type="ChEBI" id="CHEBI:597326"/>
    </cofactor>
</comment>
<dbReference type="Proteomes" id="UP000071561">
    <property type="component" value="Chromosome"/>
</dbReference>
<dbReference type="GO" id="GO:0030170">
    <property type="term" value="F:pyridoxal phosphate binding"/>
    <property type="evidence" value="ECO:0007669"/>
    <property type="project" value="InterPro"/>
</dbReference>
<dbReference type="Gene3D" id="3.40.640.10">
    <property type="entry name" value="Type I PLP-dependent aspartate aminotransferase-like (Major domain)"/>
    <property type="match status" value="1"/>
</dbReference>
<dbReference type="GO" id="GO:0016874">
    <property type="term" value="F:ligase activity"/>
    <property type="evidence" value="ECO:0007669"/>
    <property type="project" value="UniProtKB-KW"/>
</dbReference>
<dbReference type="PANTHER" id="PTHR13693:SF3">
    <property type="entry name" value="LD36009P"/>
    <property type="match status" value="1"/>
</dbReference>
<dbReference type="InterPro" id="IPR004839">
    <property type="entry name" value="Aminotransferase_I/II_large"/>
</dbReference>
<dbReference type="Gene3D" id="3.90.1150.10">
    <property type="entry name" value="Aspartate Aminotransferase, domain 1"/>
    <property type="match status" value="1"/>
</dbReference>
<dbReference type="KEGG" id="pcm:AY601_0413"/>
<keyword evidence="2" id="KW-0808">Transferase</keyword>
<accession>A0A127V7L0</accession>
<protein>
    <submittedName>
        <fullName evidence="4">2-amino-3-ketobutyrate CoA ligase</fullName>
    </submittedName>
</protein>
<keyword evidence="4" id="KW-0436">Ligase</keyword>
<proteinExistence type="predicted"/>
<evidence type="ECO:0000256" key="1">
    <source>
        <dbReference type="ARBA" id="ARBA00001933"/>
    </source>
</evidence>
<evidence type="ECO:0000256" key="2">
    <source>
        <dbReference type="ARBA" id="ARBA00022679"/>
    </source>
</evidence>
<dbReference type="SUPFAM" id="SSF53383">
    <property type="entry name" value="PLP-dependent transferases"/>
    <property type="match status" value="1"/>
</dbReference>
<dbReference type="OrthoDB" id="9807157at2"/>
<dbReference type="InterPro" id="IPR015424">
    <property type="entry name" value="PyrdxlP-dep_Trfase"/>
</dbReference>
<dbReference type="Pfam" id="PF00155">
    <property type="entry name" value="Aminotran_1_2"/>
    <property type="match status" value="1"/>
</dbReference>
<dbReference type="InterPro" id="IPR050087">
    <property type="entry name" value="AON_synthase_class-II"/>
</dbReference>
<dbReference type="CDD" id="cd06454">
    <property type="entry name" value="KBL_like"/>
    <property type="match status" value="1"/>
</dbReference>
<keyword evidence="5" id="KW-1185">Reference proteome</keyword>
<dbReference type="AlphaFoldDB" id="A0A127V7L0"/>
<gene>
    <name evidence="4" type="ORF">AY601_0413</name>
</gene>
<evidence type="ECO:0000259" key="3">
    <source>
        <dbReference type="Pfam" id="PF00155"/>
    </source>
</evidence>
<dbReference type="InterPro" id="IPR015422">
    <property type="entry name" value="PyrdxlP-dep_Trfase_small"/>
</dbReference>
<reference evidence="4 5" key="1">
    <citation type="submission" date="2016-03" db="EMBL/GenBank/DDBJ databases">
        <title>Complete genome sequence of Pedobacter cryoconitis PAMC 27485.</title>
        <authorList>
            <person name="Lee J."/>
            <person name="Kim O.-S."/>
        </authorList>
    </citation>
    <scope>NUCLEOTIDE SEQUENCE [LARGE SCALE GENOMIC DNA]</scope>
    <source>
        <strain evidence="4 5">PAMC 27485</strain>
    </source>
</reference>
<feature type="domain" description="Aminotransferase class I/classII large" evidence="3">
    <location>
        <begin position="68"/>
        <end position="408"/>
    </location>
</feature>
<dbReference type="GO" id="GO:0016740">
    <property type="term" value="F:transferase activity"/>
    <property type="evidence" value="ECO:0007669"/>
    <property type="project" value="UniProtKB-KW"/>
</dbReference>
<dbReference type="EMBL" id="CP014504">
    <property type="protein sequence ID" value="AMP97372.1"/>
    <property type="molecule type" value="Genomic_DNA"/>
</dbReference>
<evidence type="ECO:0000313" key="5">
    <source>
        <dbReference type="Proteomes" id="UP000071561"/>
    </source>
</evidence>
<evidence type="ECO:0000313" key="4">
    <source>
        <dbReference type="EMBL" id="AMP97372.1"/>
    </source>
</evidence>